<dbReference type="CDD" id="cd00130">
    <property type="entry name" value="PAS"/>
    <property type="match status" value="1"/>
</dbReference>
<dbReference type="InterPro" id="IPR001789">
    <property type="entry name" value="Sig_transdc_resp-reg_receiver"/>
</dbReference>
<dbReference type="PROSITE" id="PS50109">
    <property type="entry name" value="HIS_KIN"/>
    <property type="match status" value="1"/>
</dbReference>
<dbReference type="PRINTS" id="PR00344">
    <property type="entry name" value="BCTRLSENSOR"/>
</dbReference>
<evidence type="ECO:0000259" key="7">
    <source>
        <dbReference type="PROSITE" id="PS50112"/>
    </source>
</evidence>
<dbReference type="SMART" id="SM00388">
    <property type="entry name" value="HisKA"/>
    <property type="match status" value="1"/>
</dbReference>
<comment type="catalytic activity">
    <reaction evidence="1">
        <text>ATP + protein L-histidine = ADP + protein N-phospho-L-histidine.</text>
        <dbReference type="EC" id="2.7.13.3"/>
    </reaction>
</comment>
<dbReference type="AlphaFoldDB" id="A0A7J4ZMC1"/>
<dbReference type="SMART" id="SM00448">
    <property type="entry name" value="REC"/>
    <property type="match status" value="1"/>
</dbReference>
<feature type="domain" description="PAS" evidence="7">
    <location>
        <begin position="94"/>
        <end position="165"/>
    </location>
</feature>
<dbReference type="Proteomes" id="UP000420562">
    <property type="component" value="Unassembled WGS sequence"/>
</dbReference>
<dbReference type="Gene3D" id="3.30.565.10">
    <property type="entry name" value="Histidine kinase-like ATPase, C-terminal domain"/>
    <property type="match status" value="1"/>
</dbReference>
<evidence type="ECO:0000256" key="1">
    <source>
        <dbReference type="ARBA" id="ARBA00000085"/>
    </source>
</evidence>
<proteinExistence type="predicted"/>
<evidence type="ECO:0000256" key="3">
    <source>
        <dbReference type="ARBA" id="ARBA00022553"/>
    </source>
</evidence>
<comment type="caution">
    <text evidence="8">The sequence shown here is derived from an EMBL/GenBank/DDBJ whole genome shotgun (WGS) entry which is preliminary data.</text>
</comment>
<dbReference type="SUPFAM" id="SSF55785">
    <property type="entry name" value="PYP-like sensor domain (PAS domain)"/>
    <property type="match status" value="2"/>
</dbReference>
<dbReference type="NCBIfam" id="TIGR00229">
    <property type="entry name" value="sensory_box"/>
    <property type="match status" value="2"/>
</dbReference>
<name>A0A7J4ZMC1_9BACT</name>
<evidence type="ECO:0000313" key="9">
    <source>
        <dbReference type="Proteomes" id="UP000420562"/>
    </source>
</evidence>
<dbReference type="PANTHER" id="PTHR43065">
    <property type="entry name" value="SENSOR HISTIDINE KINASE"/>
    <property type="match status" value="1"/>
</dbReference>
<accession>A0A7J4ZMC1</accession>
<dbReference type="InterPro" id="IPR003594">
    <property type="entry name" value="HATPase_dom"/>
</dbReference>
<dbReference type="InterPro" id="IPR036097">
    <property type="entry name" value="HisK_dim/P_sf"/>
</dbReference>
<dbReference type="SMART" id="SM00091">
    <property type="entry name" value="PAS"/>
    <property type="match status" value="2"/>
</dbReference>
<dbReference type="GO" id="GO:0000155">
    <property type="term" value="F:phosphorelay sensor kinase activity"/>
    <property type="evidence" value="ECO:0007669"/>
    <property type="project" value="InterPro"/>
</dbReference>
<dbReference type="Pfam" id="PF13426">
    <property type="entry name" value="PAS_9"/>
    <property type="match status" value="2"/>
</dbReference>
<evidence type="ECO:0000259" key="6">
    <source>
        <dbReference type="PROSITE" id="PS50110"/>
    </source>
</evidence>
<organism evidence="8 9">
    <name type="scientific">Oryzomonas japonica</name>
    <dbReference type="NCBI Taxonomy" id="2603858"/>
    <lineage>
        <taxon>Bacteria</taxon>
        <taxon>Pseudomonadati</taxon>
        <taxon>Thermodesulfobacteriota</taxon>
        <taxon>Desulfuromonadia</taxon>
        <taxon>Geobacterales</taxon>
        <taxon>Geobacteraceae</taxon>
        <taxon>Oryzomonas</taxon>
    </lineage>
</organism>
<dbReference type="Gene3D" id="3.40.50.2300">
    <property type="match status" value="1"/>
</dbReference>
<dbReference type="SUPFAM" id="SSF47384">
    <property type="entry name" value="Homodimeric domain of signal transducing histidine kinase"/>
    <property type="match status" value="1"/>
</dbReference>
<evidence type="ECO:0000259" key="5">
    <source>
        <dbReference type="PROSITE" id="PS50109"/>
    </source>
</evidence>
<dbReference type="CDD" id="cd00082">
    <property type="entry name" value="HisKA"/>
    <property type="match status" value="1"/>
</dbReference>
<dbReference type="SUPFAM" id="SSF55874">
    <property type="entry name" value="ATPase domain of HSP90 chaperone/DNA topoisomerase II/histidine kinase"/>
    <property type="match status" value="1"/>
</dbReference>
<keyword evidence="9" id="KW-1185">Reference proteome</keyword>
<evidence type="ECO:0000256" key="2">
    <source>
        <dbReference type="ARBA" id="ARBA00012438"/>
    </source>
</evidence>
<dbReference type="PROSITE" id="PS50110">
    <property type="entry name" value="RESPONSE_REGULATORY"/>
    <property type="match status" value="1"/>
</dbReference>
<dbReference type="InterPro" id="IPR005467">
    <property type="entry name" value="His_kinase_dom"/>
</dbReference>
<protein>
    <recommendedName>
        <fullName evidence="2">histidine kinase</fullName>
        <ecNumber evidence="2">2.7.13.3</ecNumber>
    </recommendedName>
</protein>
<keyword evidence="3 4" id="KW-0597">Phosphoprotein</keyword>
<dbReference type="Pfam" id="PF00072">
    <property type="entry name" value="Response_reg"/>
    <property type="match status" value="1"/>
</dbReference>
<dbReference type="InterPro" id="IPR036890">
    <property type="entry name" value="HATPase_C_sf"/>
</dbReference>
<dbReference type="PROSITE" id="PS50112">
    <property type="entry name" value="PAS"/>
    <property type="match status" value="1"/>
</dbReference>
<sequence length="722" mass="80491">MESGSAFSCPRPSSRKVWEDSLRYAIPGAARSSESRFDVAAVPWLTRIYEVVAMPEKGNEHQILLANAELKRQVALLEKTLLEKDSALATLQDSEKRYRRLFESAKDGILILDADSGKVVDVNPFLIRLLGYSYEEICGKYIWEVGKFKDIAASREAFRVLQDNEYIRYEDLPLKACDGKPISVEFVSNVYLVDGGKVIQCNIRDITARKRVEKALAESEAKTRSILDNIAIGVALINPEMELLELNRQMREWFPAIDLGQRSICYHAFNEPPLDAVCDDCPTQKTLRDGLVHEGTTKKHQTHRGGVRNYRIVSSPILSSSGEVEAVIELVEDITEKLSLESQFRQSQKMEAVGLLAGGVAHDYNNMLSVILGQTELAMNKVDPDQPLHANLEEIFKAAQRSTDITRQLLAFARKQTIMPVVFDLNQNVESMITMLRRLMGEDIDLAWLPEKGLCPVMMDPVQVNQILANLCVNARDAIDDVGKVTIETEYAYFDEAYCAQHAGFLVGDYVLLAVSDDGYGMDKETLGQIFEPFFTSKELGHGTGLGLSTVYGIVKQNNGFINVYSEPGKGTTFRIYLPRYADQAVVSPRGKKAQIPRGHGETVLVVEDEPAILTVEKMMLEELGYRVLVAGAPGEAVALFEEHACEIHLVITDVVMPDMNGRDLAKRLLSLYPGVKILFMSGYTADVIAHRGVLDEGVNFIQKPFSMKDLAVKVQEALLDR</sequence>
<dbReference type="SUPFAM" id="SSF52172">
    <property type="entry name" value="CheY-like"/>
    <property type="match status" value="1"/>
</dbReference>
<dbReference type="Gene3D" id="1.10.287.130">
    <property type="match status" value="1"/>
</dbReference>
<feature type="domain" description="Response regulatory" evidence="6">
    <location>
        <begin position="603"/>
        <end position="719"/>
    </location>
</feature>
<dbReference type="EC" id="2.7.13.3" evidence="2"/>
<dbReference type="InterPro" id="IPR011006">
    <property type="entry name" value="CheY-like_superfamily"/>
</dbReference>
<dbReference type="InterPro" id="IPR035965">
    <property type="entry name" value="PAS-like_dom_sf"/>
</dbReference>
<reference evidence="8 9" key="1">
    <citation type="submission" date="2019-09" db="EMBL/GenBank/DDBJ databases">
        <title>Geobacter sp. Red96, a novel strain isolated from paddy soil.</title>
        <authorList>
            <person name="Xu Z."/>
            <person name="Masuda Y."/>
            <person name="Itoh H."/>
            <person name="Senoo K."/>
        </authorList>
    </citation>
    <scope>NUCLEOTIDE SEQUENCE [LARGE SCALE GENOMIC DNA]</scope>
    <source>
        <strain evidence="8 9">Red96</strain>
    </source>
</reference>
<feature type="modified residue" description="4-aspartylphosphate" evidence="4">
    <location>
        <position position="654"/>
    </location>
</feature>
<gene>
    <name evidence="8" type="ORF">F6V25_15270</name>
</gene>
<evidence type="ECO:0000313" key="8">
    <source>
        <dbReference type="EMBL" id="KAB0663790.1"/>
    </source>
</evidence>
<dbReference type="SMART" id="SM00387">
    <property type="entry name" value="HATPase_c"/>
    <property type="match status" value="1"/>
</dbReference>
<dbReference type="EMBL" id="VZQZ01000011">
    <property type="protein sequence ID" value="KAB0663790.1"/>
    <property type="molecule type" value="Genomic_DNA"/>
</dbReference>
<feature type="domain" description="Histidine kinase" evidence="5">
    <location>
        <begin position="359"/>
        <end position="582"/>
    </location>
</feature>
<dbReference type="InterPro" id="IPR000014">
    <property type="entry name" value="PAS"/>
</dbReference>
<dbReference type="Gene3D" id="3.30.450.20">
    <property type="entry name" value="PAS domain"/>
    <property type="match status" value="2"/>
</dbReference>
<dbReference type="InterPro" id="IPR004358">
    <property type="entry name" value="Sig_transdc_His_kin-like_C"/>
</dbReference>
<evidence type="ECO:0000256" key="4">
    <source>
        <dbReference type="PROSITE-ProRule" id="PRU00169"/>
    </source>
</evidence>
<dbReference type="Pfam" id="PF02518">
    <property type="entry name" value="HATPase_c"/>
    <property type="match status" value="1"/>
</dbReference>
<dbReference type="InterPro" id="IPR003661">
    <property type="entry name" value="HisK_dim/P_dom"/>
</dbReference>
<dbReference type="PANTHER" id="PTHR43065:SF42">
    <property type="entry name" value="TWO-COMPONENT SENSOR PPRA"/>
    <property type="match status" value="1"/>
</dbReference>